<feature type="domain" description="AMP-dependent synthetase/ligase" evidence="8">
    <location>
        <begin position="3"/>
        <end position="389"/>
    </location>
</feature>
<dbReference type="EMBL" id="CP063982">
    <property type="protein sequence ID" value="UOD51679.1"/>
    <property type="molecule type" value="Genomic_DNA"/>
</dbReference>
<dbReference type="PANTHER" id="PTHR43767:SF8">
    <property type="entry name" value="LONG-CHAIN-FATTY-ACID--COA LIGASE"/>
    <property type="match status" value="1"/>
</dbReference>
<organism evidence="10 11">
    <name type="scientific">Orrella daihaiensis</name>
    <dbReference type="NCBI Taxonomy" id="2782176"/>
    <lineage>
        <taxon>Bacteria</taxon>
        <taxon>Pseudomonadati</taxon>
        <taxon>Pseudomonadota</taxon>
        <taxon>Betaproteobacteria</taxon>
        <taxon>Burkholderiales</taxon>
        <taxon>Alcaligenaceae</taxon>
        <taxon>Orrella</taxon>
    </lineage>
</organism>
<protein>
    <recommendedName>
        <fullName evidence="6">Long-chain-fatty-acid--CoA ligase</fullName>
        <ecNumber evidence="5">6.2.1.3</ecNumber>
    </recommendedName>
    <alternativeName>
        <fullName evidence="7">Long-chain acyl-CoA synthetase</fullName>
    </alternativeName>
</protein>
<evidence type="ECO:0000313" key="10">
    <source>
        <dbReference type="EMBL" id="UOD51679.1"/>
    </source>
</evidence>
<dbReference type="InterPro" id="IPR042099">
    <property type="entry name" value="ANL_N_sf"/>
</dbReference>
<dbReference type="Pfam" id="PF00501">
    <property type="entry name" value="AMP-binding"/>
    <property type="match status" value="1"/>
</dbReference>
<keyword evidence="4" id="KW-0472">Membrane</keyword>
<evidence type="ECO:0000256" key="6">
    <source>
        <dbReference type="ARBA" id="ARBA00039545"/>
    </source>
</evidence>
<dbReference type="InterPro" id="IPR050237">
    <property type="entry name" value="ATP-dep_AMP-bd_enzyme"/>
</dbReference>
<feature type="domain" description="AMP-binding enzyme C-terminal" evidence="9">
    <location>
        <begin position="440"/>
        <end position="514"/>
    </location>
</feature>
<evidence type="ECO:0000256" key="5">
    <source>
        <dbReference type="ARBA" id="ARBA00026121"/>
    </source>
</evidence>
<comment type="pathway">
    <text evidence="2">Lipid metabolism; fatty acid beta-oxidation.</text>
</comment>
<dbReference type="Pfam" id="PF13193">
    <property type="entry name" value="AMP-binding_C"/>
    <property type="match status" value="1"/>
</dbReference>
<dbReference type="PROSITE" id="PS00455">
    <property type="entry name" value="AMP_BINDING"/>
    <property type="match status" value="1"/>
</dbReference>
<dbReference type="Gene3D" id="3.30.300.30">
    <property type="match status" value="1"/>
</dbReference>
<accession>A0ABY4AUF5</accession>
<evidence type="ECO:0000259" key="8">
    <source>
        <dbReference type="Pfam" id="PF00501"/>
    </source>
</evidence>
<evidence type="ECO:0000256" key="4">
    <source>
        <dbReference type="ARBA" id="ARBA00023136"/>
    </source>
</evidence>
<dbReference type="InterPro" id="IPR045851">
    <property type="entry name" value="AMP-bd_C_sf"/>
</dbReference>
<evidence type="ECO:0000256" key="2">
    <source>
        <dbReference type="ARBA" id="ARBA00005005"/>
    </source>
</evidence>
<dbReference type="InterPro" id="IPR020845">
    <property type="entry name" value="AMP-binding_CS"/>
</dbReference>
<evidence type="ECO:0000259" key="9">
    <source>
        <dbReference type="Pfam" id="PF13193"/>
    </source>
</evidence>
<dbReference type="SUPFAM" id="SSF56801">
    <property type="entry name" value="Acetyl-CoA synthetase-like"/>
    <property type="match status" value="1"/>
</dbReference>
<evidence type="ECO:0000256" key="7">
    <source>
        <dbReference type="ARBA" id="ARBA00042773"/>
    </source>
</evidence>
<comment type="subcellular location">
    <subcellularLocation>
        <location evidence="1">Membrane</location>
        <topology evidence="1">Peripheral membrane protein</topology>
    </subcellularLocation>
</comment>
<dbReference type="Proteomes" id="UP000831607">
    <property type="component" value="Chromosome"/>
</dbReference>
<dbReference type="EC" id="6.2.1.3" evidence="5"/>
<evidence type="ECO:0000256" key="3">
    <source>
        <dbReference type="ARBA" id="ARBA00022598"/>
    </source>
</evidence>
<dbReference type="CDD" id="cd05936">
    <property type="entry name" value="FC-FACS_FadD_like"/>
    <property type="match status" value="1"/>
</dbReference>
<dbReference type="PANTHER" id="PTHR43767">
    <property type="entry name" value="LONG-CHAIN-FATTY-ACID--COA LIGASE"/>
    <property type="match status" value="1"/>
</dbReference>
<keyword evidence="3" id="KW-0436">Ligase</keyword>
<evidence type="ECO:0000256" key="1">
    <source>
        <dbReference type="ARBA" id="ARBA00004170"/>
    </source>
</evidence>
<dbReference type="InterPro" id="IPR000873">
    <property type="entry name" value="AMP-dep_synth/lig_dom"/>
</dbReference>
<name>A0ABY4AUF5_9BURK</name>
<dbReference type="InterPro" id="IPR025110">
    <property type="entry name" value="AMP-bd_C"/>
</dbReference>
<keyword evidence="11" id="KW-1185">Reference proteome</keyword>
<evidence type="ECO:0000313" key="11">
    <source>
        <dbReference type="Proteomes" id="UP000831607"/>
    </source>
</evidence>
<gene>
    <name evidence="10" type="ORF">DHf2319_10680</name>
</gene>
<sequence>MNTNRDRVALVSLGVQLTYGELDRLSLAWAAWLQSEGIKPGDRVAIMLPNMLASPVTLIGTLRAGCVVVNVNPLYTARELQSQLRDSRPDVIVLFEAFAATLQQVPASDRPGRVVLAAAGDLMPRLKGGLVNFVVRHVQRKVPAWKLDGASRLPEVLKLGANASFTPVQITPEHLAFLQYTGGTTGEPRAAMLSHRNVIANILQVHEIAQPALGDLLPKPLTMLTALPLYHVFAMTVCELYALYAGMRIVLVINPRDLKALTKIWRTERPHIFPAVNTLFAALLRHEPFKQLDFSNLRISLGGGMAIHQPVAEQWQRLTGRTIVEGYGMSETSPVICANRTDATSFTGTVGFPLPGTEVKILDDDRQPVADGQPGEIAVRGPQVMLGYWQAPEATSQAMTADGYLLTGDIGVREPSGQVRIVDRKKDMILVSGFNVYPAEIDAVFASHPDVTECAAVGVPDGEGGEAIKLFVVPAKSNVDTTAMQAWARERLTGYKRPREIVLVQSLPKNTVGKTLRRMLRDQ</sequence>
<dbReference type="Gene3D" id="3.40.50.12780">
    <property type="entry name" value="N-terminal domain of ligase-like"/>
    <property type="match status" value="1"/>
</dbReference>
<reference evidence="10 11" key="1">
    <citation type="submission" date="2020-11" db="EMBL/GenBank/DDBJ databases">
        <title>Algicoccus daihaiensis sp.nov., isolated from Daihai Lake in Inner Mongolia.</title>
        <authorList>
            <person name="Kai J."/>
        </authorList>
    </citation>
    <scope>NUCLEOTIDE SEQUENCE [LARGE SCALE GENOMIC DNA]</scope>
    <source>
        <strain evidence="11">f23</strain>
    </source>
</reference>
<proteinExistence type="predicted"/>